<protein>
    <recommendedName>
        <fullName evidence="3">DUF4371 domain-containing protein</fullName>
    </recommendedName>
</protein>
<evidence type="ECO:0008006" key="3">
    <source>
        <dbReference type="Google" id="ProtNLM"/>
    </source>
</evidence>
<accession>A0A9N9TDK1</accession>
<proteinExistence type="predicted"/>
<sequence length="167" mass="19435">MSQDVSVTRASYEICYLLGKHMKPFTDAEIVKKCSINASNILFEKFSNKTQIISQIRQLQLSDSTCVRRIEDISKHIFNHIIDDLKNCKYWSLAFDSNTDISSTSQCSLFVRYCTEDYGIRKDFLKFHPMKGHTKGSDYINVICTFLEKIALTLKSWYVYAQMDVRL</sequence>
<dbReference type="AlphaFoldDB" id="A0A9N9TDK1"/>
<gene>
    <name evidence="1" type="ORF">DIABBA_LOCUS12114</name>
</gene>
<dbReference type="PANTHER" id="PTHR45913">
    <property type="entry name" value="EPM2A-INTERACTING PROTEIN 1"/>
    <property type="match status" value="1"/>
</dbReference>
<organism evidence="1 2">
    <name type="scientific">Diabrotica balteata</name>
    <name type="common">Banded cucumber beetle</name>
    <dbReference type="NCBI Taxonomy" id="107213"/>
    <lineage>
        <taxon>Eukaryota</taxon>
        <taxon>Metazoa</taxon>
        <taxon>Ecdysozoa</taxon>
        <taxon>Arthropoda</taxon>
        <taxon>Hexapoda</taxon>
        <taxon>Insecta</taxon>
        <taxon>Pterygota</taxon>
        <taxon>Neoptera</taxon>
        <taxon>Endopterygota</taxon>
        <taxon>Coleoptera</taxon>
        <taxon>Polyphaga</taxon>
        <taxon>Cucujiformia</taxon>
        <taxon>Chrysomeloidea</taxon>
        <taxon>Chrysomelidae</taxon>
        <taxon>Galerucinae</taxon>
        <taxon>Diabroticina</taxon>
        <taxon>Diabroticites</taxon>
        <taxon>Diabrotica</taxon>
    </lineage>
</organism>
<dbReference type="Proteomes" id="UP001153709">
    <property type="component" value="Chromosome 8"/>
</dbReference>
<evidence type="ECO:0000313" key="1">
    <source>
        <dbReference type="EMBL" id="CAG9839337.1"/>
    </source>
</evidence>
<reference evidence="1" key="1">
    <citation type="submission" date="2022-01" db="EMBL/GenBank/DDBJ databases">
        <authorList>
            <person name="King R."/>
        </authorList>
    </citation>
    <scope>NUCLEOTIDE SEQUENCE</scope>
</reference>
<evidence type="ECO:0000313" key="2">
    <source>
        <dbReference type="Proteomes" id="UP001153709"/>
    </source>
</evidence>
<keyword evidence="2" id="KW-1185">Reference proteome</keyword>
<dbReference type="EMBL" id="OU898283">
    <property type="protein sequence ID" value="CAG9839337.1"/>
    <property type="molecule type" value="Genomic_DNA"/>
</dbReference>
<dbReference type="OrthoDB" id="6431883at2759"/>
<dbReference type="PANTHER" id="PTHR45913:SF21">
    <property type="entry name" value="DUF4371 DOMAIN-CONTAINING PROTEIN"/>
    <property type="match status" value="1"/>
</dbReference>
<name>A0A9N9TDK1_DIABA</name>